<dbReference type="EMBL" id="PVTE01000028">
    <property type="protein sequence ID" value="PRY28587.1"/>
    <property type="molecule type" value="Genomic_DNA"/>
</dbReference>
<dbReference type="OrthoDB" id="833520at2"/>
<dbReference type="GO" id="GO:0001216">
    <property type="term" value="F:DNA-binding transcription activator activity"/>
    <property type="evidence" value="ECO:0007669"/>
    <property type="project" value="InterPro"/>
</dbReference>
<dbReference type="GO" id="GO:0000976">
    <property type="term" value="F:transcription cis-regulatory region binding"/>
    <property type="evidence" value="ECO:0007669"/>
    <property type="project" value="TreeGrafter"/>
</dbReference>
<dbReference type="CDD" id="cd06267">
    <property type="entry name" value="PBP1_LacI_sugar_binding-like"/>
    <property type="match status" value="1"/>
</dbReference>
<reference evidence="5 6" key="1">
    <citation type="submission" date="2018-03" db="EMBL/GenBank/DDBJ databases">
        <title>Genomic Encyclopedia of Archaeal and Bacterial Type Strains, Phase II (KMG-II): from individual species to whole genera.</title>
        <authorList>
            <person name="Goeker M."/>
        </authorList>
    </citation>
    <scope>NUCLEOTIDE SEQUENCE [LARGE SCALE GENOMIC DNA]</scope>
    <source>
        <strain evidence="5 6">DSM 28354</strain>
    </source>
</reference>
<dbReference type="Gene3D" id="3.40.50.2300">
    <property type="match status" value="2"/>
</dbReference>
<dbReference type="SMART" id="SM00354">
    <property type="entry name" value="HTH_LACI"/>
    <property type="match status" value="1"/>
</dbReference>
<dbReference type="Gene3D" id="1.10.260.40">
    <property type="entry name" value="lambda repressor-like DNA-binding domains"/>
    <property type="match status" value="1"/>
</dbReference>
<dbReference type="SUPFAM" id="SSF47413">
    <property type="entry name" value="lambda repressor-like DNA-binding domains"/>
    <property type="match status" value="1"/>
</dbReference>
<dbReference type="RefSeq" id="WP_106140231.1">
    <property type="nucleotide sequence ID" value="NZ_PVTE01000028.1"/>
</dbReference>
<dbReference type="CDD" id="cd01392">
    <property type="entry name" value="HTH_LacI"/>
    <property type="match status" value="1"/>
</dbReference>
<dbReference type="GO" id="GO:0016987">
    <property type="term" value="F:sigma factor activity"/>
    <property type="evidence" value="ECO:0007669"/>
    <property type="project" value="InterPro"/>
</dbReference>
<feature type="domain" description="HTH lacI-type" evidence="4">
    <location>
        <begin position="7"/>
        <end position="61"/>
    </location>
</feature>
<keyword evidence="3" id="KW-0804">Transcription</keyword>
<keyword evidence="6" id="KW-1185">Reference proteome</keyword>
<accession>A0A2T0S576</accession>
<gene>
    <name evidence="5" type="ORF">CLV58_1282</name>
</gene>
<evidence type="ECO:0000256" key="1">
    <source>
        <dbReference type="ARBA" id="ARBA00023015"/>
    </source>
</evidence>
<dbReference type="InterPro" id="IPR046335">
    <property type="entry name" value="LacI/GalR-like_sensor"/>
</dbReference>
<protein>
    <submittedName>
        <fullName evidence="5">LacI family transcriptional regulator</fullName>
    </submittedName>
</protein>
<dbReference type="Pfam" id="PF13377">
    <property type="entry name" value="Peripla_BP_3"/>
    <property type="match status" value="1"/>
</dbReference>
<dbReference type="InterPro" id="IPR010982">
    <property type="entry name" value="Lambda_DNA-bd_dom_sf"/>
</dbReference>
<organism evidence="5 6">
    <name type="scientific">Spirosoma oryzae</name>
    <dbReference type="NCBI Taxonomy" id="1469603"/>
    <lineage>
        <taxon>Bacteria</taxon>
        <taxon>Pseudomonadati</taxon>
        <taxon>Bacteroidota</taxon>
        <taxon>Cytophagia</taxon>
        <taxon>Cytophagales</taxon>
        <taxon>Cytophagaceae</taxon>
        <taxon>Spirosoma</taxon>
    </lineage>
</organism>
<proteinExistence type="predicted"/>
<comment type="caution">
    <text evidence="5">The sequence shown here is derived from an EMBL/GenBank/DDBJ whole genome shotgun (WGS) entry which is preliminary data.</text>
</comment>
<sequence length="344" mass="37939">MTPAPPITIKDIARQFNCSPSTVSRALNDHYAISEDTRRSIQQYAQQAGYQRNLVSLSLLNKLSGVLGIIVPTISDSYESSVIEGLHTVLQPLGYSLTICVTGESRALEAEHVLRLLANRVEGIFLSVAQETYDSARYDHLTMVLQRQIPLVLIDRDYAGLPVSRVTADDYHGAWAVVEHLIQMGCRRIAHLRGPAGLTVSEQRFAGYVDCLTHYGLPRCDELILPTNFQIDSAIEPTRHLLDRAERPDAIFGVNDQVAIGAMRVLTERGLRIPDDVAVAGFDNAPVAAYTNPSLTTVARPGREISSEAARLFLRHKQTPDQAPVESVVLPAQLIVRESSRRVV</sequence>
<evidence type="ECO:0000313" key="5">
    <source>
        <dbReference type="EMBL" id="PRY28587.1"/>
    </source>
</evidence>
<dbReference type="InterPro" id="IPR028082">
    <property type="entry name" value="Peripla_BP_I"/>
</dbReference>
<keyword evidence="2" id="KW-0238">DNA-binding</keyword>
<dbReference type="PANTHER" id="PTHR30146">
    <property type="entry name" value="LACI-RELATED TRANSCRIPTIONAL REPRESSOR"/>
    <property type="match status" value="1"/>
</dbReference>
<dbReference type="InterPro" id="IPR000843">
    <property type="entry name" value="HTH_LacI"/>
</dbReference>
<keyword evidence="1" id="KW-0805">Transcription regulation</keyword>
<dbReference type="InterPro" id="IPR000394">
    <property type="entry name" value="RNA_pol_sigma_54"/>
</dbReference>
<evidence type="ECO:0000313" key="6">
    <source>
        <dbReference type="Proteomes" id="UP000238375"/>
    </source>
</evidence>
<evidence type="ECO:0000256" key="3">
    <source>
        <dbReference type="ARBA" id="ARBA00023163"/>
    </source>
</evidence>
<dbReference type="PANTHER" id="PTHR30146:SF109">
    <property type="entry name" value="HTH-TYPE TRANSCRIPTIONAL REGULATOR GALS"/>
    <property type="match status" value="1"/>
</dbReference>
<dbReference type="Proteomes" id="UP000238375">
    <property type="component" value="Unassembled WGS sequence"/>
</dbReference>
<dbReference type="SUPFAM" id="SSF53822">
    <property type="entry name" value="Periplasmic binding protein-like I"/>
    <property type="match status" value="1"/>
</dbReference>
<dbReference type="AlphaFoldDB" id="A0A2T0S576"/>
<evidence type="ECO:0000256" key="2">
    <source>
        <dbReference type="ARBA" id="ARBA00023125"/>
    </source>
</evidence>
<evidence type="ECO:0000259" key="4">
    <source>
        <dbReference type="PROSITE" id="PS50932"/>
    </source>
</evidence>
<dbReference type="PROSITE" id="PS50932">
    <property type="entry name" value="HTH_LACI_2"/>
    <property type="match status" value="1"/>
</dbReference>
<name>A0A2T0S576_9BACT</name>
<dbReference type="Pfam" id="PF00356">
    <property type="entry name" value="LacI"/>
    <property type="match status" value="1"/>
</dbReference>
<dbReference type="PROSITE" id="PS00717">
    <property type="entry name" value="SIGMA54_1"/>
    <property type="match status" value="1"/>
</dbReference>